<proteinExistence type="predicted"/>
<keyword evidence="1" id="KW-0479">Metal-binding</keyword>
<reference evidence="7 8" key="1">
    <citation type="journal article" date="2021" name="BMC Biol.">
        <title>Horizontally acquired antibacterial genes associated with adaptive radiation of ladybird beetles.</title>
        <authorList>
            <person name="Li H.S."/>
            <person name="Tang X.F."/>
            <person name="Huang Y.H."/>
            <person name="Xu Z.Y."/>
            <person name="Chen M.L."/>
            <person name="Du X.Y."/>
            <person name="Qiu B.Y."/>
            <person name="Chen P.T."/>
            <person name="Zhang W."/>
            <person name="Slipinski A."/>
            <person name="Escalona H.E."/>
            <person name="Waterhouse R.M."/>
            <person name="Zwick A."/>
            <person name="Pang H."/>
        </authorList>
    </citation>
    <scope>NUCLEOTIDE SEQUENCE [LARGE SCALE GENOMIC DNA]</scope>
    <source>
        <strain evidence="7">SYSU2018</strain>
    </source>
</reference>
<dbReference type="EMBL" id="JABFTP020000124">
    <property type="protein sequence ID" value="KAL3279552.1"/>
    <property type="molecule type" value="Genomic_DNA"/>
</dbReference>
<protein>
    <recommendedName>
        <fullName evidence="6">C2H2-type domain-containing protein</fullName>
    </recommendedName>
</protein>
<accession>A0ABD2NM82</accession>
<dbReference type="PANTHER" id="PTHR24403">
    <property type="entry name" value="ZINC FINGER PROTEIN"/>
    <property type="match status" value="1"/>
</dbReference>
<comment type="caution">
    <text evidence="7">The sequence shown here is derived from an EMBL/GenBank/DDBJ whole genome shotgun (WGS) entry which is preliminary data.</text>
</comment>
<evidence type="ECO:0000259" key="6">
    <source>
        <dbReference type="PROSITE" id="PS50157"/>
    </source>
</evidence>
<evidence type="ECO:0000313" key="7">
    <source>
        <dbReference type="EMBL" id="KAL3279552.1"/>
    </source>
</evidence>
<keyword evidence="8" id="KW-1185">Reference proteome</keyword>
<keyword evidence="3 5" id="KW-0863">Zinc-finger</keyword>
<evidence type="ECO:0000256" key="5">
    <source>
        <dbReference type="PROSITE-ProRule" id="PRU00042"/>
    </source>
</evidence>
<dbReference type="Gene3D" id="3.30.160.60">
    <property type="entry name" value="Classic Zinc Finger"/>
    <property type="match status" value="1"/>
</dbReference>
<dbReference type="AlphaFoldDB" id="A0ABD2NM82"/>
<keyword evidence="2" id="KW-0677">Repeat</keyword>
<evidence type="ECO:0000256" key="2">
    <source>
        <dbReference type="ARBA" id="ARBA00022737"/>
    </source>
</evidence>
<feature type="domain" description="C2H2-type" evidence="6">
    <location>
        <begin position="80"/>
        <end position="108"/>
    </location>
</feature>
<name>A0ABD2NM82_9CUCU</name>
<dbReference type="SUPFAM" id="SSF57667">
    <property type="entry name" value="beta-beta-alpha zinc fingers"/>
    <property type="match status" value="1"/>
</dbReference>
<dbReference type="GO" id="GO:0008270">
    <property type="term" value="F:zinc ion binding"/>
    <property type="evidence" value="ECO:0007669"/>
    <property type="project" value="UniProtKB-KW"/>
</dbReference>
<dbReference type="PANTHER" id="PTHR24403:SF67">
    <property type="entry name" value="FI01116P-RELATED"/>
    <property type="match status" value="1"/>
</dbReference>
<dbReference type="SMART" id="SM00355">
    <property type="entry name" value="ZnF_C2H2"/>
    <property type="match status" value="2"/>
</dbReference>
<dbReference type="InterPro" id="IPR050688">
    <property type="entry name" value="Zinc_finger/UBP_domain"/>
</dbReference>
<evidence type="ECO:0000256" key="4">
    <source>
        <dbReference type="ARBA" id="ARBA00022833"/>
    </source>
</evidence>
<gene>
    <name evidence="7" type="ORF">HHI36_017059</name>
</gene>
<evidence type="ECO:0000256" key="3">
    <source>
        <dbReference type="ARBA" id="ARBA00022771"/>
    </source>
</evidence>
<keyword evidence="4" id="KW-0862">Zinc</keyword>
<dbReference type="PROSITE" id="PS50157">
    <property type="entry name" value="ZINC_FINGER_C2H2_2"/>
    <property type="match status" value="2"/>
</dbReference>
<evidence type="ECO:0000256" key="1">
    <source>
        <dbReference type="ARBA" id="ARBA00022723"/>
    </source>
</evidence>
<dbReference type="Proteomes" id="UP001516400">
    <property type="component" value="Unassembled WGS sequence"/>
</dbReference>
<dbReference type="InterPro" id="IPR036236">
    <property type="entry name" value="Znf_C2H2_sf"/>
</dbReference>
<evidence type="ECO:0000313" key="8">
    <source>
        <dbReference type="Proteomes" id="UP001516400"/>
    </source>
</evidence>
<sequence length="152" mass="17889">MCVYGDQTLGSVNNFNFRKALDFIDDSFKREEDVFTIGQEIFEDQVNVELKYHEISFCSLSEKDILMNLKKRKYNEKKNLVCTHCNYRTSANSILKRHIDSVHLGIRKYKCSQCEYQATREIHLKDHINNVHLKIKNTNVVSVNIKQLKRSS</sequence>
<feature type="domain" description="C2H2-type" evidence="6">
    <location>
        <begin position="109"/>
        <end position="137"/>
    </location>
</feature>
<dbReference type="InterPro" id="IPR013087">
    <property type="entry name" value="Znf_C2H2_type"/>
</dbReference>
<organism evidence="7 8">
    <name type="scientific">Cryptolaemus montrouzieri</name>
    <dbReference type="NCBI Taxonomy" id="559131"/>
    <lineage>
        <taxon>Eukaryota</taxon>
        <taxon>Metazoa</taxon>
        <taxon>Ecdysozoa</taxon>
        <taxon>Arthropoda</taxon>
        <taxon>Hexapoda</taxon>
        <taxon>Insecta</taxon>
        <taxon>Pterygota</taxon>
        <taxon>Neoptera</taxon>
        <taxon>Endopterygota</taxon>
        <taxon>Coleoptera</taxon>
        <taxon>Polyphaga</taxon>
        <taxon>Cucujiformia</taxon>
        <taxon>Coccinelloidea</taxon>
        <taxon>Coccinellidae</taxon>
        <taxon>Scymninae</taxon>
        <taxon>Scymnini</taxon>
        <taxon>Cryptolaemus</taxon>
    </lineage>
</organism>